<evidence type="ECO:0000313" key="3">
    <source>
        <dbReference type="Proteomes" id="UP000295499"/>
    </source>
</evidence>
<proteinExistence type="predicted"/>
<evidence type="ECO:0000313" key="2">
    <source>
        <dbReference type="EMBL" id="TDO21332.1"/>
    </source>
</evidence>
<dbReference type="RefSeq" id="WP_133555755.1">
    <property type="nucleotide sequence ID" value="NZ_SNWM01000003.1"/>
</dbReference>
<keyword evidence="3" id="KW-1185">Reference proteome</keyword>
<evidence type="ECO:0000256" key="1">
    <source>
        <dbReference type="SAM" id="Phobius"/>
    </source>
</evidence>
<dbReference type="EMBL" id="SNWM01000003">
    <property type="protein sequence ID" value="TDO21332.1"/>
    <property type="molecule type" value="Genomic_DNA"/>
</dbReference>
<keyword evidence="1" id="KW-1133">Transmembrane helix</keyword>
<feature type="transmembrane region" description="Helical" evidence="1">
    <location>
        <begin position="50"/>
        <end position="68"/>
    </location>
</feature>
<gene>
    <name evidence="2" type="ORF">CLV32_2437</name>
</gene>
<protein>
    <submittedName>
        <fullName evidence="2">Uncharacterized protein</fullName>
    </submittedName>
</protein>
<name>A0A4R6IGP4_9SPHI</name>
<accession>A0A4R6IGP4</accession>
<dbReference type="AlphaFoldDB" id="A0A4R6IGP4"/>
<sequence length="139" mass="15786">MINRDFIFYWLRWTLLLPLSIAVGLLASSVIGFILSFVVSEAPLERYKHALNPFITSFLSLVVARWIAPRYKSKATLVICVIWLVLILLCLFISVTDIRLYGDSYELKDGGMAVVMIILGMSSAYLLIWKGLLSVKIER</sequence>
<feature type="transmembrane region" description="Helical" evidence="1">
    <location>
        <begin position="75"/>
        <end position="95"/>
    </location>
</feature>
<feature type="transmembrane region" description="Helical" evidence="1">
    <location>
        <begin position="110"/>
        <end position="129"/>
    </location>
</feature>
<comment type="caution">
    <text evidence="2">The sequence shown here is derived from an EMBL/GenBank/DDBJ whole genome shotgun (WGS) entry which is preliminary data.</text>
</comment>
<feature type="transmembrane region" description="Helical" evidence="1">
    <location>
        <begin position="12"/>
        <end position="38"/>
    </location>
</feature>
<dbReference type="Proteomes" id="UP000295499">
    <property type="component" value="Unassembled WGS sequence"/>
</dbReference>
<keyword evidence="1" id="KW-0472">Membrane</keyword>
<organism evidence="2 3">
    <name type="scientific">Pedobacter duraquae</name>
    <dbReference type="NCBI Taxonomy" id="425511"/>
    <lineage>
        <taxon>Bacteria</taxon>
        <taxon>Pseudomonadati</taxon>
        <taxon>Bacteroidota</taxon>
        <taxon>Sphingobacteriia</taxon>
        <taxon>Sphingobacteriales</taxon>
        <taxon>Sphingobacteriaceae</taxon>
        <taxon>Pedobacter</taxon>
    </lineage>
</organism>
<reference evidence="2 3" key="1">
    <citation type="submission" date="2019-03" db="EMBL/GenBank/DDBJ databases">
        <title>Genomic Encyclopedia of Archaeal and Bacterial Type Strains, Phase II (KMG-II): from individual species to whole genera.</title>
        <authorList>
            <person name="Goeker M."/>
        </authorList>
    </citation>
    <scope>NUCLEOTIDE SEQUENCE [LARGE SCALE GENOMIC DNA]</scope>
    <source>
        <strain evidence="2 3">DSM 19034</strain>
    </source>
</reference>
<dbReference type="OrthoDB" id="122550at117747"/>
<keyword evidence="1" id="KW-0812">Transmembrane</keyword>